<protein>
    <recommendedName>
        <fullName evidence="10">Glycosyltransferase RgtA/B/C/D-like domain-containing protein</fullName>
    </recommendedName>
</protein>
<evidence type="ECO:0000256" key="7">
    <source>
        <dbReference type="ARBA" id="ARBA00023136"/>
    </source>
</evidence>
<feature type="transmembrane region" description="Helical" evidence="8">
    <location>
        <begin position="313"/>
        <end position="331"/>
    </location>
</feature>
<dbReference type="GO" id="GO:0016763">
    <property type="term" value="F:pentosyltransferase activity"/>
    <property type="evidence" value="ECO:0007669"/>
    <property type="project" value="TreeGrafter"/>
</dbReference>
<sequence length="528" mass="60844">MGLKNWRWSNMLAFKFPSEKTESDENKWTEKILFLIFAVCLIHSFWGISGGWNNPLIDVHAFRQTQTAISVFYLLKGSPWLAYETPVLGVPWSIPLEFPLYQGIVAILVKLLQTPIDQTGRFVSAFFFYLSLIPIYVILSYLQVARAFRWLFLSLFLASPLYLFWSRTFMIESTALFFSLAYLACIPVYFRYKSPILALLACLCGIAASLTKVTTMAGFLILACVWVGANWVKKESSRNLAKDLLIPVVVFIIIPFLLAKIWVNFTDAQKLLNPMAADFITSKALRDWNFGTIAQKLSRSQWRNYLTRTLNDVFGGLIISVMALVILPIFTSKKLLSYGLSLLFILTVAIFTNLHFVHNYYPYANAIFLLGASGFTIMVLIEKKRKIWQSVGWFFLALILLSQLQFYRAFWYPTKLHGDSYLEIASQVQTVTSPEGVLLIYGDYWSSLIPYYSQRRALMIHNQASEEESKNALYKLSRANYQVEAIVFCRKTRENREDKKYLNSLYNPNDKPVFSNKRCDTYTTRHGK</sequence>
<feature type="transmembrane region" description="Helical" evidence="8">
    <location>
        <begin position="196"/>
        <end position="223"/>
    </location>
</feature>
<feature type="transmembrane region" description="Helical" evidence="8">
    <location>
        <begin position="90"/>
        <end position="109"/>
    </location>
</feature>
<dbReference type="PANTHER" id="PTHR33908:SF11">
    <property type="entry name" value="MEMBRANE PROTEIN"/>
    <property type="match status" value="1"/>
</dbReference>
<dbReference type="PANTHER" id="PTHR33908">
    <property type="entry name" value="MANNOSYLTRANSFERASE YKCB-RELATED"/>
    <property type="match status" value="1"/>
</dbReference>
<feature type="transmembrane region" description="Helical" evidence="8">
    <location>
        <begin position="393"/>
        <end position="412"/>
    </location>
</feature>
<feature type="transmembrane region" description="Helical" evidence="8">
    <location>
        <begin position="174"/>
        <end position="190"/>
    </location>
</feature>
<evidence type="ECO:0000256" key="4">
    <source>
        <dbReference type="ARBA" id="ARBA00022679"/>
    </source>
</evidence>
<feature type="transmembrane region" description="Helical" evidence="8">
    <location>
        <begin position="363"/>
        <end position="381"/>
    </location>
</feature>
<keyword evidence="3" id="KW-0328">Glycosyltransferase</keyword>
<keyword evidence="4" id="KW-0808">Transferase</keyword>
<name>A8YMI9_MICA7</name>
<dbReference type="InterPro" id="IPR050297">
    <property type="entry name" value="LipidA_mod_glycosyltrf_83"/>
</dbReference>
<keyword evidence="5 8" id="KW-0812">Transmembrane</keyword>
<comment type="subcellular location">
    <subcellularLocation>
        <location evidence="1">Cell membrane</location>
        <topology evidence="1">Multi-pass membrane protein</topology>
    </subcellularLocation>
</comment>
<feature type="transmembrane region" description="Helical" evidence="8">
    <location>
        <begin position="338"/>
        <end position="357"/>
    </location>
</feature>
<organism evidence="9">
    <name type="scientific">Microcystis aeruginosa (strain PCC 7806)</name>
    <dbReference type="NCBI Taxonomy" id="267872"/>
    <lineage>
        <taxon>Bacteria</taxon>
        <taxon>Bacillati</taxon>
        <taxon>Cyanobacteriota</taxon>
        <taxon>Cyanophyceae</taxon>
        <taxon>Oscillatoriophycideae</taxon>
        <taxon>Chroococcales</taxon>
        <taxon>Microcystaceae</taxon>
        <taxon>Microcystis</taxon>
    </lineage>
</organism>
<evidence type="ECO:0000256" key="1">
    <source>
        <dbReference type="ARBA" id="ARBA00004651"/>
    </source>
</evidence>
<evidence type="ECO:0000256" key="5">
    <source>
        <dbReference type="ARBA" id="ARBA00022692"/>
    </source>
</evidence>
<evidence type="ECO:0000313" key="9">
    <source>
        <dbReference type="EMBL" id="CAO91416.1"/>
    </source>
</evidence>
<dbReference type="EMBL" id="AM778957">
    <property type="protein sequence ID" value="CAO91416.1"/>
    <property type="molecule type" value="Genomic_DNA"/>
</dbReference>
<keyword evidence="6 8" id="KW-1133">Transmembrane helix</keyword>
<evidence type="ECO:0008006" key="10">
    <source>
        <dbReference type="Google" id="ProtNLM"/>
    </source>
</evidence>
<feature type="transmembrane region" description="Helical" evidence="8">
    <location>
        <begin position="244"/>
        <end position="263"/>
    </location>
</feature>
<gene>
    <name evidence="9" type="ORF">IPF_3739</name>
</gene>
<dbReference type="GO" id="GO:0009103">
    <property type="term" value="P:lipopolysaccharide biosynthetic process"/>
    <property type="evidence" value="ECO:0007669"/>
    <property type="project" value="UniProtKB-ARBA"/>
</dbReference>
<proteinExistence type="predicted"/>
<evidence type="ECO:0000256" key="6">
    <source>
        <dbReference type="ARBA" id="ARBA00022989"/>
    </source>
</evidence>
<accession>A8YMI9</accession>
<feature type="transmembrane region" description="Helical" evidence="8">
    <location>
        <begin position="121"/>
        <end position="141"/>
    </location>
</feature>
<keyword evidence="7 8" id="KW-0472">Membrane</keyword>
<evidence type="ECO:0000256" key="8">
    <source>
        <dbReference type="SAM" id="Phobius"/>
    </source>
</evidence>
<dbReference type="GO" id="GO:0005886">
    <property type="term" value="C:plasma membrane"/>
    <property type="evidence" value="ECO:0007669"/>
    <property type="project" value="UniProtKB-SubCell"/>
</dbReference>
<feature type="transmembrane region" description="Helical" evidence="8">
    <location>
        <begin position="32"/>
        <end position="52"/>
    </location>
</feature>
<evidence type="ECO:0000256" key="2">
    <source>
        <dbReference type="ARBA" id="ARBA00022475"/>
    </source>
</evidence>
<reference evidence="9" key="1">
    <citation type="submission" date="2007-08" db="EMBL/GenBank/DDBJ databases">
        <authorList>
            <person name="Frangeul L."/>
        </authorList>
    </citation>
    <scope>NUCLEOTIDE SEQUENCE</scope>
    <source>
        <strain evidence="9">PCC 7806</strain>
    </source>
</reference>
<dbReference type="AlphaFoldDB" id="A8YMI9"/>
<keyword evidence="2" id="KW-1003">Cell membrane</keyword>
<evidence type="ECO:0000256" key="3">
    <source>
        <dbReference type="ARBA" id="ARBA00022676"/>
    </source>
</evidence>